<keyword evidence="4" id="KW-0472">Membrane</keyword>
<sequence length="714" mass="82684">MREASTWILPICRHSGNRQTSERPEVECIWIFGPVARSCFVIAGWSRLLVEASVNLFRTASASHTFATEKVNYWASLCSVLKPTHQLMTAPEHHVEAAHDPNQALALHIDNERHFAFPRQAFCWNPHRALKACGVRMAGWVARAIRAKALGTPARLRVFIFSLFCATMYFLAITFFGRLETVSKNVLDSSQDLAIPPIQYQHVQTMPLRRPPKIDDPFRRERIGGQERLVPDDIVHPFVFSAVGFLARKEKNATYPAVLLFLYSQGTLSWTGPENGSFNMNVTSCLVGKERFPIIFNANGLYTCSVPKPLSLGEKLSLVVPPTVWEVEPDSERNKTIMEYMSSMPKLEDGSFVLDSDVTWDGKFESSIGPEEARYKVCMMTQEKVFPEYIPEWIAYHRRIGVDYVYIYDNCPDKKISRMFANEPDVEVVYWPWSRSQIQAQNHFLLVGRRRCQWAVMIDVDEYVMIRPSAPENGSRFGRNEKPLKRYLRKQREPHDYSQIRLMSVALGSSGHIYRPREPIAEAYWHISNIQDNLTKPIVWLGHTMPDSLVHHVRMAPSYYSHTTKSMLEPSNPEDIGLCHMKYRSWEDYVRKGQGGRNSFQVRDWTFSTSWSIHSPSTNHIMKRNAGTFVEFRNLWRRVMTTEVEPPELEATNTMEDRYSRIVRPGFAWKRRRGLDTSTLVKTIVEKEKYFRKVKDWEIAKQDRLKKMGIEVEL</sequence>
<dbReference type="PANTHER" id="PTHR21461:SF69">
    <property type="entry name" value="GLYCOSYLTRANSFERASE FAMILY 92 PROTEIN"/>
    <property type="match status" value="1"/>
</dbReference>
<dbReference type="GO" id="GO:0016757">
    <property type="term" value="F:glycosyltransferase activity"/>
    <property type="evidence" value="ECO:0007669"/>
    <property type="project" value="TreeGrafter"/>
</dbReference>
<evidence type="ECO:0000313" key="5">
    <source>
        <dbReference type="EMBL" id="CDF41021.1"/>
    </source>
</evidence>
<organism evidence="5 6">
    <name type="scientific">Chondrus crispus</name>
    <name type="common">Carrageen Irish moss</name>
    <name type="synonym">Polymorpha crispa</name>
    <dbReference type="NCBI Taxonomy" id="2769"/>
    <lineage>
        <taxon>Eukaryota</taxon>
        <taxon>Rhodophyta</taxon>
        <taxon>Florideophyceae</taxon>
        <taxon>Rhodymeniophycidae</taxon>
        <taxon>Gigartinales</taxon>
        <taxon>Gigartinaceae</taxon>
        <taxon>Chondrus</taxon>
    </lineage>
</organism>
<evidence type="ECO:0000256" key="4">
    <source>
        <dbReference type="SAM" id="Phobius"/>
    </source>
</evidence>
<evidence type="ECO:0000256" key="1">
    <source>
        <dbReference type="ARBA" id="ARBA00004167"/>
    </source>
</evidence>
<dbReference type="EMBL" id="HG002301">
    <property type="protein sequence ID" value="CDF41021.1"/>
    <property type="molecule type" value="Genomic_DNA"/>
</dbReference>
<gene>
    <name evidence="5" type="ORF">CHC_T00007637001</name>
</gene>
<keyword evidence="2 4" id="KW-0812">Transmembrane</keyword>
<dbReference type="PANTHER" id="PTHR21461">
    <property type="entry name" value="GLYCOSYLTRANSFERASE FAMILY 92 PROTEIN"/>
    <property type="match status" value="1"/>
</dbReference>
<dbReference type="GO" id="GO:0016020">
    <property type="term" value="C:membrane"/>
    <property type="evidence" value="ECO:0007669"/>
    <property type="project" value="UniProtKB-SubCell"/>
</dbReference>
<dbReference type="AlphaFoldDB" id="R7QU79"/>
<evidence type="ECO:0000256" key="2">
    <source>
        <dbReference type="ARBA" id="ARBA00022692"/>
    </source>
</evidence>
<keyword evidence="6" id="KW-1185">Reference proteome</keyword>
<dbReference type="Gramene" id="CDF41021">
    <property type="protein sequence ID" value="CDF41021"/>
    <property type="gene ID" value="CHC_T00007637001"/>
</dbReference>
<evidence type="ECO:0008006" key="7">
    <source>
        <dbReference type="Google" id="ProtNLM"/>
    </source>
</evidence>
<accession>R7QU79</accession>
<feature type="transmembrane region" description="Helical" evidence="4">
    <location>
        <begin position="156"/>
        <end position="177"/>
    </location>
</feature>
<comment type="subcellular location">
    <subcellularLocation>
        <location evidence="1">Membrane</location>
        <topology evidence="1">Single-pass membrane protein</topology>
    </subcellularLocation>
</comment>
<reference evidence="6" key="1">
    <citation type="journal article" date="2013" name="Proc. Natl. Acad. Sci. U.S.A.">
        <title>Genome structure and metabolic features in the red seaweed Chondrus crispus shed light on evolution of the Archaeplastida.</title>
        <authorList>
            <person name="Collen J."/>
            <person name="Porcel B."/>
            <person name="Carre W."/>
            <person name="Ball S.G."/>
            <person name="Chaparro C."/>
            <person name="Tonon T."/>
            <person name="Barbeyron T."/>
            <person name="Michel G."/>
            <person name="Noel B."/>
            <person name="Valentin K."/>
            <person name="Elias M."/>
            <person name="Artiguenave F."/>
            <person name="Arun A."/>
            <person name="Aury J.M."/>
            <person name="Barbosa-Neto J.F."/>
            <person name="Bothwell J.H."/>
            <person name="Bouget F.Y."/>
            <person name="Brillet L."/>
            <person name="Cabello-Hurtado F."/>
            <person name="Capella-Gutierrez S."/>
            <person name="Charrier B."/>
            <person name="Cladiere L."/>
            <person name="Cock J.M."/>
            <person name="Coelho S.M."/>
            <person name="Colleoni C."/>
            <person name="Czjzek M."/>
            <person name="Da Silva C."/>
            <person name="Delage L."/>
            <person name="Denoeud F."/>
            <person name="Deschamps P."/>
            <person name="Dittami S.M."/>
            <person name="Gabaldon T."/>
            <person name="Gachon C.M."/>
            <person name="Groisillier A."/>
            <person name="Herve C."/>
            <person name="Jabbari K."/>
            <person name="Katinka M."/>
            <person name="Kloareg B."/>
            <person name="Kowalczyk N."/>
            <person name="Labadie K."/>
            <person name="Leblanc C."/>
            <person name="Lopez P.J."/>
            <person name="McLachlan D.H."/>
            <person name="Meslet-Cladiere L."/>
            <person name="Moustafa A."/>
            <person name="Nehr Z."/>
            <person name="Nyvall Collen P."/>
            <person name="Panaud O."/>
            <person name="Partensky F."/>
            <person name="Poulain J."/>
            <person name="Rensing S.A."/>
            <person name="Rousvoal S."/>
            <person name="Samson G."/>
            <person name="Symeonidi A."/>
            <person name="Weissenbach J."/>
            <person name="Zambounis A."/>
            <person name="Wincker P."/>
            <person name="Boyen C."/>
        </authorList>
    </citation>
    <scope>NUCLEOTIDE SEQUENCE [LARGE SCALE GENOMIC DNA]</scope>
    <source>
        <strain evidence="6">cv. Stackhouse</strain>
    </source>
</reference>
<dbReference type="OrthoDB" id="9975513at2759"/>
<dbReference type="KEGG" id="ccp:CHC_T00007637001"/>
<dbReference type="RefSeq" id="XP_005711315.1">
    <property type="nucleotide sequence ID" value="XM_005711258.1"/>
</dbReference>
<dbReference type="GO" id="GO:0005737">
    <property type="term" value="C:cytoplasm"/>
    <property type="evidence" value="ECO:0007669"/>
    <property type="project" value="TreeGrafter"/>
</dbReference>
<dbReference type="Proteomes" id="UP000012073">
    <property type="component" value="Unassembled WGS sequence"/>
</dbReference>
<evidence type="ECO:0000313" key="6">
    <source>
        <dbReference type="Proteomes" id="UP000012073"/>
    </source>
</evidence>
<name>R7QU79_CHOCR</name>
<dbReference type="GeneID" id="17319032"/>
<dbReference type="Pfam" id="PF13704">
    <property type="entry name" value="Glyco_tranf_2_4"/>
    <property type="match status" value="1"/>
</dbReference>
<evidence type="ECO:0000256" key="3">
    <source>
        <dbReference type="ARBA" id="ARBA00022989"/>
    </source>
</evidence>
<proteinExistence type="predicted"/>
<protein>
    <recommendedName>
        <fullName evidence="7">Glycosyltransferase family 92 protein</fullName>
    </recommendedName>
</protein>
<keyword evidence="3 4" id="KW-1133">Transmembrane helix</keyword>